<dbReference type="PANTHER" id="PTHR44688">
    <property type="entry name" value="DNA-BINDING TRANSCRIPTIONAL ACTIVATOR DEVR_DOSR"/>
    <property type="match status" value="1"/>
</dbReference>
<evidence type="ECO:0000256" key="2">
    <source>
        <dbReference type="ARBA" id="ARBA00023125"/>
    </source>
</evidence>
<dbReference type="PROSITE" id="PS50043">
    <property type="entry name" value="HTH_LUXR_2"/>
    <property type="match status" value="1"/>
</dbReference>
<proteinExistence type="predicted"/>
<dbReference type="Proteomes" id="UP000199074">
    <property type="component" value="Unassembled WGS sequence"/>
</dbReference>
<dbReference type="Gene3D" id="3.40.50.2300">
    <property type="match status" value="1"/>
</dbReference>
<keyword evidence="1" id="KW-0805">Transcription regulation</keyword>
<dbReference type="Pfam" id="PF00196">
    <property type="entry name" value="GerE"/>
    <property type="match status" value="1"/>
</dbReference>
<evidence type="ECO:0000259" key="4">
    <source>
        <dbReference type="PROSITE" id="PS50043"/>
    </source>
</evidence>
<accession>A0A1I7MZ42</accession>
<protein>
    <submittedName>
        <fullName evidence="5">DNA-binding response regulator, NarL/FixJ family, contains REC and HTH domains</fullName>
    </submittedName>
</protein>
<feature type="domain" description="HTH luxR-type" evidence="4">
    <location>
        <begin position="153"/>
        <end position="218"/>
    </location>
</feature>
<organism evidence="5 6">
    <name type="scientific">Devosia crocina</name>
    <dbReference type="NCBI Taxonomy" id="429728"/>
    <lineage>
        <taxon>Bacteria</taxon>
        <taxon>Pseudomonadati</taxon>
        <taxon>Pseudomonadota</taxon>
        <taxon>Alphaproteobacteria</taxon>
        <taxon>Hyphomicrobiales</taxon>
        <taxon>Devosiaceae</taxon>
        <taxon>Devosia</taxon>
    </lineage>
</organism>
<sequence>MPIRAKFCVVVVDVLEMRRAGIAALLTPWAAPFNASVVSLSPEKLTFGLQHGVRPIFVIFSVGGISLKSKQAADWGEQVRLAFPGVPSLALSDRQEPEEAIAAARMGLNAFINSSIDPQVALHAFALVINGGTYFPRDALLKAWEPDHPVAVERSESGGLTPRQSEVLQRLLLGSSNKHIARDLSMQESTVKVHVREIMRKLGARNRTEAVLLAGRSGIFRPTASAAGEEWRAPTIAQASAM</sequence>
<evidence type="ECO:0000256" key="3">
    <source>
        <dbReference type="ARBA" id="ARBA00023163"/>
    </source>
</evidence>
<dbReference type="InterPro" id="IPR000792">
    <property type="entry name" value="Tscrpt_reg_LuxR_C"/>
</dbReference>
<keyword evidence="3" id="KW-0804">Transcription</keyword>
<evidence type="ECO:0000313" key="6">
    <source>
        <dbReference type="Proteomes" id="UP000199074"/>
    </source>
</evidence>
<keyword evidence="2 5" id="KW-0238">DNA-binding</keyword>
<dbReference type="AlphaFoldDB" id="A0A1I7MZ42"/>
<evidence type="ECO:0000313" key="5">
    <source>
        <dbReference type="EMBL" id="SFV27672.1"/>
    </source>
</evidence>
<reference evidence="5 6" key="1">
    <citation type="submission" date="2016-10" db="EMBL/GenBank/DDBJ databases">
        <authorList>
            <person name="de Groot N.N."/>
        </authorList>
    </citation>
    <scope>NUCLEOTIDE SEQUENCE [LARGE SCALE GENOMIC DNA]</scope>
    <source>
        <strain evidence="5 6">IPL20</strain>
    </source>
</reference>
<dbReference type="SMART" id="SM00421">
    <property type="entry name" value="HTH_LUXR"/>
    <property type="match status" value="1"/>
</dbReference>
<dbReference type="RefSeq" id="WP_092420037.1">
    <property type="nucleotide sequence ID" value="NZ_FPCK01000001.1"/>
</dbReference>
<dbReference type="STRING" id="429728.SAMN05216456_0333"/>
<dbReference type="InterPro" id="IPR016032">
    <property type="entry name" value="Sig_transdc_resp-reg_C-effctor"/>
</dbReference>
<dbReference type="SUPFAM" id="SSF46894">
    <property type="entry name" value="C-terminal effector domain of the bipartite response regulators"/>
    <property type="match status" value="1"/>
</dbReference>
<name>A0A1I7MZ42_9HYPH</name>
<gene>
    <name evidence="5" type="ORF">SAMN05216456_0333</name>
</gene>
<dbReference type="PRINTS" id="PR00038">
    <property type="entry name" value="HTHLUXR"/>
</dbReference>
<dbReference type="EMBL" id="FPCK01000001">
    <property type="protein sequence ID" value="SFV27672.1"/>
    <property type="molecule type" value="Genomic_DNA"/>
</dbReference>
<dbReference type="GO" id="GO:0006355">
    <property type="term" value="P:regulation of DNA-templated transcription"/>
    <property type="evidence" value="ECO:0007669"/>
    <property type="project" value="InterPro"/>
</dbReference>
<dbReference type="PANTHER" id="PTHR44688:SF16">
    <property type="entry name" value="DNA-BINDING TRANSCRIPTIONAL ACTIVATOR DEVR_DOSR"/>
    <property type="match status" value="1"/>
</dbReference>
<dbReference type="OrthoDB" id="3678174at2"/>
<dbReference type="CDD" id="cd06170">
    <property type="entry name" value="LuxR_C_like"/>
    <property type="match status" value="1"/>
</dbReference>
<keyword evidence="6" id="KW-1185">Reference proteome</keyword>
<evidence type="ECO:0000256" key="1">
    <source>
        <dbReference type="ARBA" id="ARBA00023015"/>
    </source>
</evidence>
<dbReference type="GO" id="GO:0003677">
    <property type="term" value="F:DNA binding"/>
    <property type="evidence" value="ECO:0007669"/>
    <property type="project" value="UniProtKB-KW"/>
</dbReference>